<evidence type="ECO:0000313" key="1">
    <source>
        <dbReference type="EMBL" id="SVC70669.1"/>
    </source>
</evidence>
<sequence>MVKSTVSWVRIATGCAVEKTPSVFITWA</sequence>
<name>A0A382PBA6_9ZZZZ</name>
<protein>
    <submittedName>
        <fullName evidence="1">Uncharacterized protein</fullName>
    </submittedName>
</protein>
<accession>A0A382PBA6</accession>
<reference evidence="1" key="1">
    <citation type="submission" date="2018-05" db="EMBL/GenBank/DDBJ databases">
        <authorList>
            <person name="Lanie J.A."/>
            <person name="Ng W.-L."/>
            <person name="Kazmierczak K.M."/>
            <person name="Andrzejewski T.M."/>
            <person name="Davidsen T.M."/>
            <person name="Wayne K.J."/>
            <person name="Tettelin H."/>
            <person name="Glass J.I."/>
            <person name="Rusch D."/>
            <person name="Podicherti R."/>
            <person name="Tsui H.-C.T."/>
            <person name="Winkler M.E."/>
        </authorList>
    </citation>
    <scope>NUCLEOTIDE SEQUENCE</scope>
</reference>
<dbReference type="AlphaFoldDB" id="A0A382PBA6"/>
<gene>
    <name evidence="1" type="ORF">METZ01_LOCUS323523</name>
</gene>
<organism evidence="1">
    <name type="scientific">marine metagenome</name>
    <dbReference type="NCBI Taxonomy" id="408172"/>
    <lineage>
        <taxon>unclassified sequences</taxon>
        <taxon>metagenomes</taxon>
        <taxon>ecological metagenomes</taxon>
    </lineage>
</organism>
<dbReference type="EMBL" id="UINC01106184">
    <property type="protein sequence ID" value="SVC70669.1"/>
    <property type="molecule type" value="Genomic_DNA"/>
</dbReference>
<proteinExistence type="predicted"/>